<organism evidence="2 3">
    <name type="scientific">Geobacter benzoatilyticus</name>
    <dbReference type="NCBI Taxonomy" id="2815309"/>
    <lineage>
        <taxon>Bacteria</taxon>
        <taxon>Pseudomonadati</taxon>
        <taxon>Thermodesulfobacteriota</taxon>
        <taxon>Desulfuromonadia</taxon>
        <taxon>Geobacterales</taxon>
        <taxon>Geobacteraceae</taxon>
        <taxon>Geobacter</taxon>
    </lineage>
</organism>
<feature type="domain" description="Restriction endonuclease type I HsdR N-terminal" evidence="1">
    <location>
        <begin position="24"/>
        <end position="128"/>
    </location>
</feature>
<dbReference type="EMBL" id="CP071382">
    <property type="protein sequence ID" value="QSV44914.1"/>
    <property type="molecule type" value="Genomic_DNA"/>
</dbReference>
<sequence length="393" mass="44089">MPDFNERLIKHVEHVKSVGPHCSTEETTKQALILPFLNLLDFNPFDPTKVKAEYGADMPGIKNGERVDYALFSEGHPVMFIEAKPFVEKLTNHTGQLARYFNATPGVAIAAITNGQEWRFFTDLKNPNVMDSSPFLAVDLTSLSDSDAEQLARFRHDNFHPDKLKSFAEERVYLGIFQAVIENCLRDPDADFVRFVATRANFAPKLTGKVIETITPIVKQSVADAISRMVVSGLSAPIPPVAAVAPVVEAEFPAPAICGDQVDPNNSKIVTTDTERRILSIIQTMLEGQVSEDEIVGKDTESYYTVLYQGKVNRWLVRYVGDRAKPLIYFNGNLSDQQKDQVVKRGLEFGPGNSFVLPKPEYLMKLSDFVNESLMYCQEDSNFKRESKKELEQ</sequence>
<gene>
    <name evidence="2" type="ORF">JZM60_12230</name>
</gene>
<dbReference type="InterPro" id="IPR007409">
    <property type="entry name" value="Restrct_endonuc_type1_HsdR_N"/>
</dbReference>
<protein>
    <submittedName>
        <fullName evidence="2">Type I restriction enzyme HsdR N-terminal domain-containing protein</fullName>
    </submittedName>
</protein>
<proteinExistence type="predicted"/>
<dbReference type="RefSeq" id="WP_207162728.1">
    <property type="nucleotide sequence ID" value="NZ_CP071382.1"/>
</dbReference>
<accession>A0ABX7Q0R0</accession>
<dbReference type="Pfam" id="PF04313">
    <property type="entry name" value="HSDR_N"/>
    <property type="match status" value="1"/>
</dbReference>
<reference evidence="2 3" key="1">
    <citation type="submission" date="2021-03" db="EMBL/GenBank/DDBJ databases">
        <title>Geobacter metallireducens gen. nov. sp. nov., a microorganism capable of coupling the complete oxidation of organic compounds to the reduction of iron and other metals.</title>
        <authorList>
            <person name="Li Y."/>
        </authorList>
    </citation>
    <scope>NUCLEOTIDE SEQUENCE [LARGE SCALE GENOMIC DNA]</scope>
    <source>
        <strain evidence="2 3">Jerry-YX</strain>
    </source>
</reference>
<dbReference type="Proteomes" id="UP000663651">
    <property type="component" value="Chromosome"/>
</dbReference>
<evidence type="ECO:0000259" key="1">
    <source>
        <dbReference type="Pfam" id="PF04313"/>
    </source>
</evidence>
<keyword evidence="3" id="KW-1185">Reference proteome</keyword>
<name>A0ABX7Q0R0_9BACT</name>
<evidence type="ECO:0000313" key="3">
    <source>
        <dbReference type="Proteomes" id="UP000663651"/>
    </source>
</evidence>
<evidence type="ECO:0000313" key="2">
    <source>
        <dbReference type="EMBL" id="QSV44914.1"/>
    </source>
</evidence>